<dbReference type="GO" id="GO:0005743">
    <property type="term" value="C:mitochondrial inner membrane"/>
    <property type="evidence" value="ECO:0007669"/>
    <property type="project" value="UniProtKB-SubCell"/>
</dbReference>
<evidence type="ECO:0000256" key="5">
    <source>
        <dbReference type="ARBA" id="ARBA00022448"/>
    </source>
</evidence>
<evidence type="ECO:0000313" key="21">
    <source>
        <dbReference type="EMBL" id="UPL66044.1"/>
    </source>
</evidence>
<dbReference type="PANTHER" id="PTHR42829">
    <property type="entry name" value="NADH-UBIQUINONE OXIDOREDUCTASE CHAIN 5"/>
    <property type="match status" value="1"/>
</dbReference>
<keyword evidence="13 17" id="KW-0830">Ubiquinone</keyword>
<evidence type="ECO:0000256" key="16">
    <source>
        <dbReference type="ARBA" id="ARBA00049551"/>
    </source>
</evidence>
<comment type="function">
    <text evidence="17">Core subunit of the mitochondrial membrane respiratory chain NADH dehydrogenase (Complex I) which catalyzes electron transfer from NADH through the respiratory chain, using ubiquinone as an electron acceptor. Essential for the catalytic activity and assembly of complex I.</text>
</comment>
<dbReference type="GO" id="GO:0015990">
    <property type="term" value="P:electron transport coupled proton transport"/>
    <property type="evidence" value="ECO:0007669"/>
    <property type="project" value="TreeGrafter"/>
</dbReference>
<keyword evidence="12 17" id="KW-0520">NAD</keyword>
<evidence type="ECO:0000256" key="13">
    <source>
        <dbReference type="ARBA" id="ARBA00023075"/>
    </source>
</evidence>
<evidence type="ECO:0000256" key="10">
    <source>
        <dbReference type="ARBA" id="ARBA00022982"/>
    </source>
</evidence>
<comment type="subcellular location">
    <subcellularLocation>
        <location evidence="2">Mitochondrion inner membrane</location>
        <topology evidence="2">Multi-pass membrane protein</topology>
    </subcellularLocation>
</comment>
<keyword evidence="11 17" id="KW-1133">Transmembrane helix</keyword>
<evidence type="ECO:0000259" key="19">
    <source>
        <dbReference type="Pfam" id="PF00662"/>
    </source>
</evidence>
<evidence type="ECO:0000256" key="1">
    <source>
        <dbReference type="ARBA" id="ARBA00003257"/>
    </source>
</evidence>
<feature type="transmembrane region" description="Helical" evidence="17">
    <location>
        <begin position="90"/>
        <end position="107"/>
    </location>
</feature>
<evidence type="ECO:0000256" key="9">
    <source>
        <dbReference type="ARBA" id="ARBA00022967"/>
    </source>
</evidence>
<dbReference type="EMBL" id="MW619704">
    <property type="protein sequence ID" value="UPL66044.1"/>
    <property type="molecule type" value="Genomic_DNA"/>
</dbReference>
<evidence type="ECO:0000259" key="20">
    <source>
        <dbReference type="Pfam" id="PF06455"/>
    </source>
</evidence>
<evidence type="ECO:0000256" key="14">
    <source>
        <dbReference type="ARBA" id="ARBA00023128"/>
    </source>
</evidence>
<keyword evidence="15 17" id="KW-0472">Membrane</keyword>
<dbReference type="InterPro" id="IPR001750">
    <property type="entry name" value="ND/Mrp_TM"/>
</dbReference>
<evidence type="ECO:0000256" key="15">
    <source>
        <dbReference type="ARBA" id="ARBA00023136"/>
    </source>
</evidence>
<keyword evidence="5 17" id="KW-0813">Transport</keyword>
<sequence length="563" mass="64267">MFFVSLYMLYFVYLLFLGLLMFFTGIWFNLFSFSLFMDYEFCTINSIIISFSLYFDDISFLFMGCVLMISSMVVLYSHVYMENDLNMNRFLYLVLLFVLSMMLLIISPNMFSILLGWDGLGLISYCLVVYFNNFKSYNAGLLTVFTNRIGDVAILLSMSFMLNSGSMIFSYLSYNFVYVHFILFLVVLASFTSSAQFPFSSWLPAAMAAPTPVSALVHSSTLVTAGVYLLVRFNYVLKDIDCTLFLSLSLVTMTMAGLGAMFEYDLKSVIALSTLGQLGLMMMMIFVGDELMSFFHLLNHAFFKSLLFLCAGLIIHCIGDTQDIRDLGCSLSFLPVTMGCFCISSLSLCGVPFLTGFYSKHMLFDLLLSNSLSWAMVLMFLVSMVTTIMYSTRLIYYCFVGRLGCFYSNCYYEDGFMTGAMLFLAFMSISGGSILHWFLLVDFTSISYIDTSYFGLVLMVLVFILGIFISKFNYNFKNYLFSGSFMGSMWFLPSFSIYLLYYSLIYMSLGANKYYGTGWSELVTAGKFIYFMSVVSFVEKLLFNNNFSVIMMLMLIFFFVAFF</sequence>
<keyword evidence="10" id="KW-0249">Electron transport</keyword>
<feature type="transmembrane region" description="Helical" evidence="17">
    <location>
        <begin position="211"/>
        <end position="231"/>
    </location>
</feature>
<comment type="catalytic activity">
    <reaction evidence="16 17">
        <text>a ubiquinone + NADH + 5 H(+)(in) = a ubiquinol + NAD(+) + 4 H(+)(out)</text>
        <dbReference type="Rhea" id="RHEA:29091"/>
        <dbReference type="Rhea" id="RHEA-COMP:9565"/>
        <dbReference type="Rhea" id="RHEA-COMP:9566"/>
        <dbReference type="ChEBI" id="CHEBI:15378"/>
        <dbReference type="ChEBI" id="CHEBI:16389"/>
        <dbReference type="ChEBI" id="CHEBI:17976"/>
        <dbReference type="ChEBI" id="CHEBI:57540"/>
        <dbReference type="ChEBI" id="CHEBI:57945"/>
        <dbReference type="EC" id="7.1.1.2"/>
    </reaction>
</comment>
<dbReference type="InterPro" id="IPR003945">
    <property type="entry name" value="NU5C-like"/>
</dbReference>
<feature type="transmembrane region" description="Helical" evidence="17">
    <location>
        <begin position="420"/>
        <end position="439"/>
    </location>
</feature>
<evidence type="ECO:0000256" key="6">
    <source>
        <dbReference type="ARBA" id="ARBA00022660"/>
    </source>
</evidence>
<feature type="domain" description="NADH:quinone oxidoreductase/Mrp antiporter transmembrane" evidence="18">
    <location>
        <begin position="107"/>
        <end position="384"/>
    </location>
</feature>
<reference evidence="21" key="1">
    <citation type="journal article" date="2022" name="Cladistics">
        <title>Diversification of the phytophagous lineages of true bugs (Insecta: Hemiptera: Heteroptera) shortly after that of the flowering plants.</title>
        <authorList>
            <person name="Ye F."/>
            <person name="Kment P."/>
            <person name="Redei D."/>
            <person name="Luo J.Y."/>
            <person name="Wang Y.H."/>
            <person name="Kuechler S.M."/>
            <person name="Zhang W.W."/>
            <person name="Chen P.P."/>
            <person name="Wu H.Y."/>
            <person name="Wu Y.Z."/>
            <person name="Sun X.Y."/>
            <person name="Ding L."/>
            <person name="Wang Y.R."/>
            <person name="Xie Q."/>
        </authorList>
    </citation>
    <scope>NUCLEOTIDE SEQUENCE</scope>
</reference>
<evidence type="ECO:0000256" key="17">
    <source>
        <dbReference type="RuleBase" id="RU003404"/>
    </source>
</evidence>
<feature type="transmembrane region" description="Helical" evidence="17">
    <location>
        <begin position="300"/>
        <end position="319"/>
    </location>
</feature>
<keyword evidence="8" id="KW-0999">Mitochondrion inner membrane</keyword>
<evidence type="ECO:0000256" key="4">
    <source>
        <dbReference type="ARBA" id="ARBA00021096"/>
    </source>
</evidence>
<keyword evidence="7 17" id="KW-0812">Transmembrane</keyword>
<dbReference type="EC" id="7.1.1.2" evidence="3 17"/>
<evidence type="ECO:0000256" key="12">
    <source>
        <dbReference type="ARBA" id="ARBA00023027"/>
    </source>
</evidence>
<feature type="transmembrane region" description="Helical" evidence="17">
    <location>
        <begin position="490"/>
        <end position="509"/>
    </location>
</feature>
<dbReference type="GO" id="GO:0008137">
    <property type="term" value="F:NADH dehydrogenase (ubiquinone) activity"/>
    <property type="evidence" value="ECO:0007669"/>
    <property type="project" value="UniProtKB-EC"/>
</dbReference>
<evidence type="ECO:0000256" key="3">
    <source>
        <dbReference type="ARBA" id="ARBA00012944"/>
    </source>
</evidence>
<evidence type="ECO:0000256" key="11">
    <source>
        <dbReference type="ARBA" id="ARBA00022989"/>
    </source>
</evidence>
<feature type="transmembrane region" description="Helical" evidence="17">
    <location>
        <begin position="243"/>
        <end position="262"/>
    </location>
</feature>
<comment type="function">
    <text evidence="1">Core subunit of the mitochondrial membrane respiratory chain NADH dehydrogenase (Complex I) that is believed to belong to the minimal assembly required for catalysis. Complex I functions in the transfer of electrons from NADH to the respiratory chain. The immediate electron acceptor for the enzyme is believed to be ubiquinone.</text>
</comment>
<feature type="domain" description="NADH dehydrogenase subunit 5 C-terminal" evidence="20">
    <location>
        <begin position="390"/>
        <end position="562"/>
    </location>
</feature>
<feature type="transmembrane region" description="Helical" evidence="17">
    <location>
        <begin position="178"/>
        <end position="199"/>
    </location>
</feature>
<feature type="transmembrane region" description="Helical" evidence="17">
    <location>
        <begin position="6"/>
        <end position="28"/>
    </location>
</feature>
<protein>
    <recommendedName>
        <fullName evidence="4 17">NADH-ubiquinone oxidoreductase chain 5</fullName>
        <ecNumber evidence="3 17">7.1.1.2</ecNumber>
    </recommendedName>
</protein>
<comment type="similarity">
    <text evidence="17">Belongs to the complex I subunit 5 family.</text>
</comment>
<name>A0A8T9ZYM5_9HEMI</name>
<geneLocation type="mitochondrion" evidence="21"/>
<feature type="transmembrane region" description="Helical" evidence="17">
    <location>
        <begin position="541"/>
        <end position="562"/>
    </location>
</feature>
<dbReference type="Pfam" id="PF00662">
    <property type="entry name" value="Proton_antipo_N"/>
    <property type="match status" value="1"/>
</dbReference>
<keyword evidence="6" id="KW-0679">Respiratory chain</keyword>
<dbReference type="InterPro" id="IPR010934">
    <property type="entry name" value="NADH_DH_su5_C"/>
</dbReference>
<dbReference type="PRINTS" id="PR01434">
    <property type="entry name" value="NADHDHGNASE5"/>
</dbReference>
<organism evidence="21">
    <name type="scientific">Arbanatus sp</name>
    <dbReference type="NCBI Taxonomy" id="2931282"/>
    <lineage>
        <taxon>Eukaryota</taxon>
        <taxon>Metazoa</taxon>
        <taxon>Ecdysozoa</taxon>
        <taxon>Arthropoda</taxon>
        <taxon>Hexapoda</taxon>
        <taxon>Insecta</taxon>
        <taxon>Pterygota</taxon>
        <taxon>Neoptera</taxon>
        <taxon>Paraneoptera</taxon>
        <taxon>Hemiptera</taxon>
        <taxon>Heteroptera</taxon>
        <taxon>Panheteroptera</taxon>
        <taxon>Pentatomomorpha</taxon>
        <taxon>Aradoidea</taxon>
        <taxon>Aradidae</taxon>
        <taxon>Mezirinae</taxon>
        <taxon>Arbanatus</taxon>
    </lineage>
</organism>
<evidence type="ECO:0000256" key="7">
    <source>
        <dbReference type="ARBA" id="ARBA00022692"/>
    </source>
</evidence>
<dbReference type="GO" id="GO:0042773">
    <property type="term" value="P:ATP synthesis coupled electron transport"/>
    <property type="evidence" value="ECO:0007669"/>
    <property type="project" value="InterPro"/>
</dbReference>
<feature type="transmembrane region" description="Helical" evidence="17">
    <location>
        <begin position="374"/>
        <end position="399"/>
    </location>
</feature>
<dbReference type="GO" id="GO:0003954">
    <property type="term" value="F:NADH dehydrogenase activity"/>
    <property type="evidence" value="ECO:0007669"/>
    <property type="project" value="TreeGrafter"/>
</dbReference>
<keyword evidence="14 17" id="KW-0496">Mitochondrion</keyword>
<feature type="transmembrane region" description="Helical" evidence="17">
    <location>
        <begin position="269"/>
        <end position="288"/>
    </location>
</feature>
<dbReference type="Pfam" id="PF06455">
    <property type="entry name" value="NADH5_C"/>
    <property type="match status" value="1"/>
</dbReference>
<feature type="transmembrane region" description="Helical" evidence="17">
    <location>
        <begin position="331"/>
        <end position="354"/>
    </location>
</feature>
<feature type="transmembrane region" description="Helical" evidence="17">
    <location>
        <begin position="113"/>
        <end position="131"/>
    </location>
</feature>
<accession>A0A8T9ZYM5</accession>
<proteinExistence type="inferred from homology"/>
<evidence type="ECO:0000256" key="8">
    <source>
        <dbReference type="ARBA" id="ARBA00022792"/>
    </source>
</evidence>
<dbReference type="Pfam" id="PF00361">
    <property type="entry name" value="Proton_antipo_M"/>
    <property type="match status" value="1"/>
</dbReference>
<dbReference type="InterPro" id="IPR001516">
    <property type="entry name" value="Proton_antipo_N"/>
</dbReference>
<keyword evidence="9" id="KW-1278">Translocase</keyword>
<feature type="domain" description="NADH-Ubiquinone oxidoreductase (complex I) chain 5 N-terminal" evidence="19">
    <location>
        <begin position="43"/>
        <end position="90"/>
    </location>
</feature>
<dbReference type="PANTHER" id="PTHR42829:SF2">
    <property type="entry name" value="NADH-UBIQUINONE OXIDOREDUCTASE CHAIN 5"/>
    <property type="match status" value="1"/>
</dbReference>
<evidence type="ECO:0000256" key="2">
    <source>
        <dbReference type="ARBA" id="ARBA00004448"/>
    </source>
</evidence>
<feature type="transmembrane region" description="Helical" evidence="17">
    <location>
        <begin position="60"/>
        <end position="78"/>
    </location>
</feature>
<evidence type="ECO:0000259" key="18">
    <source>
        <dbReference type="Pfam" id="PF00361"/>
    </source>
</evidence>
<feature type="transmembrane region" description="Helical" evidence="17">
    <location>
        <begin position="451"/>
        <end position="469"/>
    </location>
</feature>
<dbReference type="AlphaFoldDB" id="A0A8T9ZYM5"/>